<feature type="transmembrane region" description="Helical" evidence="6">
    <location>
        <begin position="149"/>
        <end position="170"/>
    </location>
</feature>
<dbReference type="Pfam" id="PF03706">
    <property type="entry name" value="LPG_synthase_TM"/>
    <property type="match status" value="1"/>
</dbReference>
<reference evidence="8" key="1">
    <citation type="submission" date="2023-08" db="EMBL/GenBank/DDBJ databases">
        <title>Rhodospirillaceae gen. nov., a novel taxon isolated from the Yangtze River Yuezi River estuary sludge.</title>
        <authorList>
            <person name="Ruan L."/>
        </authorList>
    </citation>
    <scope>NUCLEOTIDE SEQUENCE [LARGE SCALE GENOMIC DNA]</scope>
    <source>
        <strain evidence="8">R-7</strain>
    </source>
</reference>
<evidence type="ECO:0000256" key="5">
    <source>
        <dbReference type="ARBA" id="ARBA00023136"/>
    </source>
</evidence>
<feature type="transmembrane region" description="Helical" evidence="6">
    <location>
        <begin position="237"/>
        <end position="261"/>
    </location>
</feature>
<feature type="transmembrane region" description="Helical" evidence="6">
    <location>
        <begin position="176"/>
        <end position="201"/>
    </location>
</feature>
<protein>
    <submittedName>
        <fullName evidence="7">Lysylphosphatidylglycerol synthase transmembrane domain-containing protein</fullName>
    </submittedName>
</protein>
<evidence type="ECO:0000256" key="6">
    <source>
        <dbReference type="SAM" id="Phobius"/>
    </source>
</evidence>
<keyword evidence="5 6" id="KW-0472">Membrane</keyword>
<evidence type="ECO:0000313" key="8">
    <source>
        <dbReference type="Proteomes" id="UP001230156"/>
    </source>
</evidence>
<keyword evidence="8" id="KW-1185">Reference proteome</keyword>
<feature type="transmembrane region" description="Helical" evidence="6">
    <location>
        <begin position="107"/>
        <end position="128"/>
    </location>
</feature>
<evidence type="ECO:0000256" key="1">
    <source>
        <dbReference type="ARBA" id="ARBA00004651"/>
    </source>
</evidence>
<evidence type="ECO:0000256" key="2">
    <source>
        <dbReference type="ARBA" id="ARBA00022475"/>
    </source>
</evidence>
<keyword evidence="2" id="KW-1003">Cell membrane</keyword>
<name>A0ABU0YMB3_9PROT</name>
<feature type="transmembrane region" description="Helical" evidence="6">
    <location>
        <begin position="67"/>
        <end position="87"/>
    </location>
</feature>
<dbReference type="Proteomes" id="UP001230156">
    <property type="component" value="Unassembled WGS sequence"/>
</dbReference>
<proteinExistence type="predicted"/>
<sequence>MSDPSGREDGDAAAIEQAVSAGRHPVRSIAITLLQLLICGFAVWLVVRLDLVDFSLLAGLLDHPGAIAIVFCLSLATVPVAGFRWYLLMRAQAVDVRLLPTIRVTAIAAAGNALILGGIGGEVVRVAFAARRIPGQRTAALTSIVLDRVLAMLGALLIGSAAIPTLSAAIAGSHVLSVAATFLIGGLLAAISAMAIAILAVGARQITQLVEGWVRPRRLAEFILHTMRAIACYRTQWRVLVACALLSACVAAVGPICLFILCSTQGAGDVGYAGLVFATSIASIANLLPISPGGLGVGEGVFAQLCVLLGGAAVAAQYGTVFLGNRAVSTVALLAGLLVALGQRSKAS</sequence>
<dbReference type="EMBL" id="JAUYVI010000003">
    <property type="protein sequence ID" value="MDQ7248367.1"/>
    <property type="molecule type" value="Genomic_DNA"/>
</dbReference>
<gene>
    <name evidence="7" type="ORF">Q8A70_11855</name>
</gene>
<accession>A0ABU0YMB3</accession>
<evidence type="ECO:0000313" key="7">
    <source>
        <dbReference type="EMBL" id="MDQ7248367.1"/>
    </source>
</evidence>
<feature type="transmembrane region" description="Helical" evidence="6">
    <location>
        <begin position="300"/>
        <end position="318"/>
    </location>
</feature>
<organism evidence="7 8">
    <name type="scientific">Dongia sedimenti</name>
    <dbReference type="NCBI Taxonomy" id="3064282"/>
    <lineage>
        <taxon>Bacteria</taxon>
        <taxon>Pseudomonadati</taxon>
        <taxon>Pseudomonadota</taxon>
        <taxon>Alphaproteobacteria</taxon>
        <taxon>Rhodospirillales</taxon>
        <taxon>Dongiaceae</taxon>
        <taxon>Dongia</taxon>
    </lineage>
</organism>
<comment type="caution">
    <text evidence="7">The sequence shown here is derived from an EMBL/GenBank/DDBJ whole genome shotgun (WGS) entry which is preliminary data.</text>
</comment>
<evidence type="ECO:0000256" key="4">
    <source>
        <dbReference type="ARBA" id="ARBA00022989"/>
    </source>
</evidence>
<feature type="transmembrane region" description="Helical" evidence="6">
    <location>
        <begin position="29"/>
        <end position="47"/>
    </location>
</feature>
<feature type="transmembrane region" description="Helical" evidence="6">
    <location>
        <begin position="324"/>
        <end position="342"/>
    </location>
</feature>
<keyword evidence="4 6" id="KW-1133">Transmembrane helix</keyword>
<keyword evidence="3 6" id="KW-0812">Transmembrane</keyword>
<dbReference type="InterPro" id="IPR022791">
    <property type="entry name" value="L-PG_synthase/AglD"/>
</dbReference>
<feature type="transmembrane region" description="Helical" evidence="6">
    <location>
        <begin position="267"/>
        <end position="288"/>
    </location>
</feature>
<dbReference type="PANTHER" id="PTHR40277:SF1">
    <property type="entry name" value="BLL5419 PROTEIN"/>
    <property type="match status" value="1"/>
</dbReference>
<evidence type="ECO:0000256" key="3">
    <source>
        <dbReference type="ARBA" id="ARBA00022692"/>
    </source>
</evidence>
<comment type="subcellular location">
    <subcellularLocation>
        <location evidence="1">Cell membrane</location>
        <topology evidence="1">Multi-pass membrane protein</topology>
    </subcellularLocation>
</comment>
<dbReference type="PANTHER" id="PTHR40277">
    <property type="entry name" value="BLL5419 PROTEIN"/>
    <property type="match status" value="1"/>
</dbReference>
<dbReference type="RefSeq" id="WP_379955823.1">
    <property type="nucleotide sequence ID" value="NZ_JAUYVI010000003.1"/>
</dbReference>